<name>A0ABV6DNH7_9BACL</name>
<evidence type="ECO:0000313" key="5">
    <source>
        <dbReference type="Proteomes" id="UP001589776"/>
    </source>
</evidence>
<dbReference type="InterPro" id="IPR027417">
    <property type="entry name" value="P-loop_NTPase"/>
</dbReference>
<dbReference type="EMBL" id="JBHLWN010000071">
    <property type="protein sequence ID" value="MFC0214196.1"/>
    <property type="molecule type" value="Genomic_DNA"/>
</dbReference>
<accession>A0ABV6DNH7</accession>
<evidence type="ECO:0000256" key="2">
    <source>
        <dbReference type="ARBA" id="ARBA00022840"/>
    </source>
</evidence>
<dbReference type="NCBIfam" id="TIGR02858">
    <property type="entry name" value="spore_III_AA"/>
    <property type="match status" value="1"/>
</dbReference>
<dbReference type="InterPro" id="IPR014217">
    <property type="entry name" value="Spore_III_AA"/>
</dbReference>
<keyword evidence="2" id="KW-0067">ATP-binding</keyword>
<dbReference type="SMART" id="SM00382">
    <property type="entry name" value="AAA"/>
    <property type="match status" value="1"/>
</dbReference>
<evidence type="ECO:0000313" key="4">
    <source>
        <dbReference type="EMBL" id="MFC0214196.1"/>
    </source>
</evidence>
<dbReference type="PANTHER" id="PTHR20953">
    <property type="entry name" value="KINASE-RELATED"/>
    <property type="match status" value="1"/>
</dbReference>
<evidence type="ECO:0000256" key="1">
    <source>
        <dbReference type="ARBA" id="ARBA00022741"/>
    </source>
</evidence>
<protein>
    <submittedName>
        <fullName evidence="4">Stage III sporulation protein AA</fullName>
    </submittedName>
</protein>
<feature type="domain" description="AAA+ ATPase" evidence="3">
    <location>
        <begin position="150"/>
        <end position="306"/>
    </location>
</feature>
<sequence>MIEAIVSFMPASLQRCLRPVWRDAEPELEEIRVRAERPLELRLASGSRFVGECGRFVRQQEAYRPTAFDCAAILELLTNHSAYSYEEELRLGYITIPGGHRVGLAGRAVLESGKLRLLRDVSSFNFRLAREVKGAAKPYLSSLLDPQARTVHHTLIVSPPQHGKTTFARDLIRMLSAGEWPDGDSRLAAYDRGLKVGVVDERSELAACVKGIPRFDLGPRTDVLDGCPKAEGMMMLIRSMSPQVLVADELGRPEDAAAVREAIHAGIRVIATAHGDDADDVRRRPALRELLSEGAFRRIVALRREPGRMLQATVWDEQGKVILAPPVGRSTGGVTPSAALREVERR</sequence>
<evidence type="ECO:0000259" key="3">
    <source>
        <dbReference type="SMART" id="SM00382"/>
    </source>
</evidence>
<dbReference type="InterPro" id="IPR045735">
    <property type="entry name" value="Spore_III_AA_AAA+_ATPase"/>
</dbReference>
<comment type="caution">
    <text evidence="4">The sequence shown here is derived from an EMBL/GenBank/DDBJ whole genome shotgun (WGS) entry which is preliminary data.</text>
</comment>
<organism evidence="4 5">
    <name type="scientific">Paenibacillus chartarius</name>
    <dbReference type="NCBI Taxonomy" id="747481"/>
    <lineage>
        <taxon>Bacteria</taxon>
        <taxon>Bacillati</taxon>
        <taxon>Bacillota</taxon>
        <taxon>Bacilli</taxon>
        <taxon>Bacillales</taxon>
        <taxon>Paenibacillaceae</taxon>
        <taxon>Paenibacillus</taxon>
    </lineage>
</organism>
<dbReference type="Proteomes" id="UP001589776">
    <property type="component" value="Unassembled WGS sequence"/>
</dbReference>
<keyword evidence="1" id="KW-0547">Nucleotide-binding</keyword>
<dbReference type="InterPro" id="IPR003593">
    <property type="entry name" value="AAA+_ATPase"/>
</dbReference>
<dbReference type="SUPFAM" id="SSF52540">
    <property type="entry name" value="P-loop containing nucleoside triphosphate hydrolases"/>
    <property type="match status" value="1"/>
</dbReference>
<proteinExistence type="predicted"/>
<gene>
    <name evidence="4" type="primary">spoIIIAA</name>
    <name evidence="4" type="ORF">ACFFK0_17340</name>
</gene>
<dbReference type="RefSeq" id="WP_377471549.1">
    <property type="nucleotide sequence ID" value="NZ_JBHLWN010000071.1"/>
</dbReference>
<dbReference type="PANTHER" id="PTHR20953:SF3">
    <property type="entry name" value="P-LOOP CONTAINING NUCLEOSIDE TRIPHOSPHATE HYDROLASES SUPERFAMILY PROTEIN"/>
    <property type="match status" value="1"/>
</dbReference>
<dbReference type="Pfam" id="PF19568">
    <property type="entry name" value="Spore_III_AA"/>
    <property type="match status" value="1"/>
</dbReference>
<dbReference type="Gene3D" id="3.40.50.300">
    <property type="entry name" value="P-loop containing nucleotide triphosphate hydrolases"/>
    <property type="match status" value="1"/>
</dbReference>
<reference evidence="4 5" key="1">
    <citation type="submission" date="2024-09" db="EMBL/GenBank/DDBJ databases">
        <authorList>
            <person name="Sun Q."/>
            <person name="Mori K."/>
        </authorList>
    </citation>
    <scope>NUCLEOTIDE SEQUENCE [LARGE SCALE GENOMIC DNA]</scope>
    <source>
        <strain evidence="4 5">CCM 7759</strain>
    </source>
</reference>
<keyword evidence="5" id="KW-1185">Reference proteome</keyword>